<dbReference type="SUPFAM" id="SSF46689">
    <property type="entry name" value="Homeodomain-like"/>
    <property type="match status" value="1"/>
</dbReference>
<organism evidence="6 7">
    <name type="scientific">Agromyces neolithicus</name>
    <dbReference type="NCBI Taxonomy" id="269420"/>
    <lineage>
        <taxon>Bacteria</taxon>
        <taxon>Bacillati</taxon>
        <taxon>Actinomycetota</taxon>
        <taxon>Actinomycetes</taxon>
        <taxon>Micrococcales</taxon>
        <taxon>Microbacteriaceae</taxon>
        <taxon>Agromyces</taxon>
    </lineage>
</organism>
<feature type="domain" description="HTH tetR-type" evidence="5">
    <location>
        <begin position="31"/>
        <end position="91"/>
    </location>
</feature>
<dbReference type="PROSITE" id="PS50977">
    <property type="entry name" value="HTH_TETR_2"/>
    <property type="match status" value="1"/>
</dbReference>
<evidence type="ECO:0000256" key="4">
    <source>
        <dbReference type="PROSITE-ProRule" id="PRU00335"/>
    </source>
</evidence>
<evidence type="ECO:0000259" key="5">
    <source>
        <dbReference type="PROSITE" id="PS50977"/>
    </source>
</evidence>
<keyword evidence="1" id="KW-0805">Transcription regulation</keyword>
<dbReference type="Pfam" id="PF00440">
    <property type="entry name" value="TetR_N"/>
    <property type="match status" value="1"/>
</dbReference>
<name>A0ABN2LZM8_9MICO</name>
<dbReference type="Gene3D" id="1.10.357.10">
    <property type="entry name" value="Tetracycline Repressor, domain 2"/>
    <property type="match status" value="1"/>
</dbReference>
<reference evidence="6 7" key="1">
    <citation type="journal article" date="2019" name="Int. J. Syst. Evol. Microbiol.">
        <title>The Global Catalogue of Microorganisms (GCM) 10K type strain sequencing project: providing services to taxonomists for standard genome sequencing and annotation.</title>
        <authorList>
            <consortium name="The Broad Institute Genomics Platform"/>
            <consortium name="The Broad Institute Genome Sequencing Center for Infectious Disease"/>
            <person name="Wu L."/>
            <person name="Ma J."/>
        </authorList>
    </citation>
    <scope>NUCLEOTIDE SEQUENCE [LARGE SCALE GENOMIC DNA]</scope>
    <source>
        <strain evidence="6 7">JCM 14322</strain>
    </source>
</reference>
<evidence type="ECO:0000313" key="7">
    <source>
        <dbReference type="Proteomes" id="UP001500002"/>
    </source>
</evidence>
<comment type="caution">
    <text evidence="6">The sequence shown here is derived from an EMBL/GenBank/DDBJ whole genome shotgun (WGS) entry which is preliminary data.</text>
</comment>
<dbReference type="Proteomes" id="UP001500002">
    <property type="component" value="Unassembled WGS sequence"/>
</dbReference>
<dbReference type="InterPro" id="IPR001647">
    <property type="entry name" value="HTH_TetR"/>
</dbReference>
<evidence type="ECO:0000256" key="1">
    <source>
        <dbReference type="ARBA" id="ARBA00023015"/>
    </source>
</evidence>
<dbReference type="EMBL" id="BAAANJ010000004">
    <property type="protein sequence ID" value="GAA1804530.1"/>
    <property type="molecule type" value="Genomic_DNA"/>
</dbReference>
<proteinExistence type="predicted"/>
<keyword evidence="7" id="KW-1185">Reference proteome</keyword>
<gene>
    <name evidence="6" type="ORF">GCM10009749_10790</name>
</gene>
<dbReference type="InterPro" id="IPR009057">
    <property type="entry name" value="Homeodomain-like_sf"/>
</dbReference>
<dbReference type="PANTHER" id="PTHR30055">
    <property type="entry name" value="HTH-TYPE TRANSCRIPTIONAL REGULATOR RUTR"/>
    <property type="match status" value="1"/>
</dbReference>
<keyword evidence="2 4" id="KW-0238">DNA-binding</keyword>
<dbReference type="InterPro" id="IPR050109">
    <property type="entry name" value="HTH-type_TetR-like_transc_reg"/>
</dbReference>
<evidence type="ECO:0000256" key="3">
    <source>
        <dbReference type="ARBA" id="ARBA00023163"/>
    </source>
</evidence>
<dbReference type="PANTHER" id="PTHR30055:SF238">
    <property type="entry name" value="MYCOFACTOCIN BIOSYNTHESIS TRANSCRIPTIONAL REGULATOR MFTR-RELATED"/>
    <property type="match status" value="1"/>
</dbReference>
<sequence>MNPFRTVNFHVNMINMKTRSYTMSTRAQSARATGERILGAALARFSTDYYDDVTLDAIAADAGVTVQTVIRRFGSKEGLAKTLTETTTAAVTTQRGEATAGDIAGAIDNLVEHYEQVGDLAMLLLRQEERIPAIADATTIGKRFHADWVARVFAPWLDARSDAARRLLHAQLIATCDVFTWYLLRRQSGLSRDSTRQALTELVKGVLK</sequence>
<protein>
    <recommendedName>
        <fullName evidence="5">HTH tetR-type domain-containing protein</fullName>
    </recommendedName>
</protein>
<evidence type="ECO:0000313" key="6">
    <source>
        <dbReference type="EMBL" id="GAA1804530.1"/>
    </source>
</evidence>
<evidence type="ECO:0000256" key="2">
    <source>
        <dbReference type="ARBA" id="ARBA00023125"/>
    </source>
</evidence>
<accession>A0ABN2LZM8</accession>
<keyword evidence="3" id="KW-0804">Transcription</keyword>
<feature type="DNA-binding region" description="H-T-H motif" evidence="4">
    <location>
        <begin position="54"/>
        <end position="73"/>
    </location>
</feature>